<evidence type="ECO:0000256" key="1">
    <source>
        <dbReference type="SAM" id="MobiDB-lite"/>
    </source>
</evidence>
<feature type="compositionally biased region" description="Basic and acidic residues" evidence="1">
    <location>
        <begin position="97"/>
        <end position="106"/>
    </location>
</feature>
<feature type="compositionally biased region" description="Basic and acidic residues" evidence="1">
    <location>
        <begin position="70"/>
        <end position="83"/>
    </location>
</feature>
<keyword evidence="3" id="KW-1185">Reference proteome</keyword>
<evidence type="ECO:0000313" key="2">
    <source>
        <dbReference type="EMBL" id="KAJ8771952.1"/>
    </source>
</evidence>
<reference evidence="2 3" key="1">
    <citation type="submission" date="2021-09" db="EMBL/GenBank/DDBJ databases">
        <title>Genomic insights and catalytic innovation underlie evolution of tropane alkaloids biosynthesis.</title>
        <authorList>
            <person name="Wang Y.-J."/>
            <person name="Tian T."/>
            <person name="Huang J.-P."/>
            <person name="Huang S.-X."/>
        </authorList>
    </citation>
    <scope>NUCLEOTIDE SEQUENCE [LARGE SCALE GENOMIC DNA]</scope>
    <source>
        <strain evidence="2">KIB-2018</strain>
        <tissue evidence="2">Leaf</tissue>
    </source>
</reference>
<proteinExistence type="predicted"/>
<name>A0AAV8TY50_9ROSI</name>
<accession>A0AAV8TY50</accession>
<dbReference type="EMBL" id="JAIWQS010000002">
    <property type="protein sequence ID" value="KAJ8771952.1"/>
    <property type="molecule type" value="Genomic_DNA"/>
</dbReference>
<dbReference type="AlphaFoldDB" id="A0AAV8TY50"/>
<feature type="compositionally biased region" description="Polar residues" evidence="1">
    <location>
        <begin position="178"/>
        <end position="188"/>
    </location>
</feature>
<comment type="caution">
    <text evidence="2">The sequence shown here is derived from an EMBL/GenBank/DDBJ whole genome shotgun (WGS) entry which is preliminary data.</text>
</comment>
<feature type="compositionally biased region" description="Polar residues" evidence="1">
    <location>
        <begin position="41"/>
        <end position="51"/>
    </location>
</feature>
<gene>
    <name evidence="2" type="ORF">K2173_027129</name>
</gene>
<feature type="compositionally biased region" description="Basic and acidic residues" evidence="1">
    <location>
        <begin position="134"/>
        <end position="157"/>
    </location>
</feature>
<feature type="region of interest" description="Disordered" evidence="1">
    <location>
        <begin position="1"/>
        <end position="55"/>
    </location>
</feature>
<protein>
    <submittedName>
        <fullName evidence="2">Uncharacterized protein</fullName>
    </submittedName>
</protein>
<feature type="region of interest" description="Disordered" evidence="1">
    <location>
        <begin position="70"/>
        <end position="188"/>
    </location>
</feature>
<dbReference type="Proteomes" id="UP001159364">
    <property type="component" value="Linkage Group LG02"/>
</dbReference>
<sequence>MGCGSSRMVLEETGSTVEAKPFHRRHITHDKDGIDEDIDYSTHNGRKSVSSPIAEKAFPRVFVSNDSEKELHMQREIRPHDNQHLFNDGVGDNEDELQNREGKGNVRQDSLLASPGSPSFRVYCVPNTSMRSSNIDDEKEDKQPKRGEKELEIEPEKKGKRSRGFKSVLLRGGPPKTKVSQNQLPKHN</sequence>
<evidence type="ECO:0000313" key="3">
    <source>
        <dbReference type="Proteomes" id="UP001159364"/>
    </source>
</evidence>
<organism evidence="2 3">
    <name type="scientific">Erythroxylum novogranatense</name>
    <dbReference type="NCBI Taxonomy" id="1862640"/>
    <lineage>
        <taxon>Eukaryota</taxon>
        <taxon>Viridiplantae</taxon>
        <taxon>Streptophyta</taxon>
        <taxon>Embryophyta</taxon>
        <taxon>Tracheophyta</taxon>
        <taxon>Spermatophyta</taxon>
        <taxon>Magnoliopsida</taxon>
        <taxon>eudicotyledons</taxon>
        <taxon>Gunneridae</taxon>
        <taxon>Pentapetalae</taxon>
        <taxon>rosids</taxon>
        <taxon>fabids</taxon>
        <taxon>Malpighiales</taxon>
        <taxon>Erythroxylaceae</taxon>
        <taxon>Erythroxylum</taxon>
    </lineage>
</organism>